<dbReference type="Proteomes" id="UP000002430">
    <property type="component" value="Chromosome"/>
</dbReference>
<feature type="repeat" description="TPR" evidence="1">
    <location>
        <begin position="8"/>
        <end position="41"/>
    </location>
</feature>
<dbReference type="OrthoDB" id="5517422at2"/>
<dbReference type="Gene3D" id="1.25.40.10">
    <property type="entry name" value="Tetratricopeptide repeat domain"/>
    <property type="match status" value="1"/>
</dbReference>
<dbReference type="InterPro" id="IPR019734">
    <property type="entry name" value="TPR_rpt"/>
</dbReference>
<dbReference type="HOGENOM" id="CLU_171011_0_0_7"/>
<name>Q1MQX6_LAWIP</name>
<dbReference type="RefSeq" id="WP_011526630.1">
    <property type="nucleotide sequence ID" value="NC_008011.1"/>
</dbReference>
<evidence type="ECO:0000313" key="3">
    <source>
        <dbReference type="Proteomes" id="UP000002430"/>
    </source>
</evidence>
<dbReference type="STRING" id="363253.LI0547"/>
<dbReference type="KEGG" id="lip:LI0547"/>
<protein>
    <submittedName>
        <fullName evidence="2">NA</fullName>
    </submittedName>
</protein>
<proteinExistence type="predicted"/>
<dbReference type="AlphaFoldDB" id="Q1MQX6"/>
<dbReference type="SUPFAM" id="SSF48452">
    <property type="entry name" value="TPR-like"/>
    <property type="match status" value="1"/>
</dbReference>
<keyword evidence="3" id="KW-1185">Reference proteome</keyword>
<dbReference type="Pfam" id="PF13181">
    <property type="entry name" value="TPR_8"/>
    <property type="match status" value="2"/>
</dbReference>
<organism evidence="2 3">
    <name type="scientific">Lawsonia intracellularis (strain PHE/MN1-00)</name>
    <dbReference type="NCBI Taxonomy" id="363253"/>
    <lineage>
        <taxon>Bacteria</taxon>
        <taxon>Pseudomonadati</taxon>
        <taxon>Thermodesulfobacteriota</taxon>
        <taxon>Desulfovibrionia</taxon>
        <taxon>Desulfovibrionales</taxon>
        <taxon>Desulfovibrionaceae</taxon>
        <taxon>Lawsonia</taxon>
    </lineage>
</organism>
<evidence type="ECO:0000256" key="1">
    <source>
        <dbReference type="PROSITE-ProRule" id="PRU00339"/>
    </source>
</evidence>
<sequence length="113" mass="12937">MLLTSEQRQTLYILGYLYIRMGLNDSAERLFKTILSLFPEDKWSHRSLAVIAMRKGDSISCLAHIYKAVAGEHSIVKHAPLLLLQAQALWNLGRYSESRTSIQNYIKIRGSRT</sequence>
<reference evidence="2 3" key="1">
    <citation type="submission" date="2005-11" db="EMBL/GenBank/DDBJ databases">
        <title>The complete genome sequence of Lawsonia intracellularis: the causative agent of proliferative enteropathy.</title>
        <authorList>
            <person name="Kaur K."/>
            <person name="Zhang Q."/>
            <person name="Beckler D."/>
            <person name="Munir S."/>
            <person name="Li L."/>
            <person name="Kinsley K."/>
            <person name="Herron L."/>
            <person name="Peterson A."/>
            <person name="May B."/>
            <person name="Singh S."/>
            <person name="Gebhart C."/>
            <person name="Kapur V."/>
        </authorList>
    </citation>
    <scope>NUCLEOTIDE SEQUENCE [LARGE SCALE GENOMIC DNA]</scope>
    <source>
        <strain evidence="2 3">PHE/MN1-00</strain>
    </source>
</reference>
<keyword evidence="1" id="KW-0802">TPR repeat</keyword>
<dbReference type="InterPro" id="IPR016684">
    <property type="entry name" value="T3SS_YscY"/>
</dbReference>
<dbReference type="PIRSF" id="PIRSF017117">
    <property type="entry name" value="T3SS_YscY"/>
    <property type="match status" value="1"/>
</dbReference>
<evidence type="ECO:0000313" key="2">
    <source>
        <dbReference type="EMBL" id="CAJ54601.1"/>
    </source>
</evidence>
<dbReference type="PROSITE" id="PS50005">
    <property type="entry name" value="TPR"/>
    <property type="match status" value="1"/>
</dbReference>
<dbReference type="EMBL" id="AM180252">
    <property type="protein sequence ID" value="CAJ54601.1"/>
    <property type="molecule type" value="Genomic_DNA"/>
</dbReference>
<gene>
    <name evidence="2" type="ordered locus">LI0547</name>
</gene>
<dbReference type="InterPro" id="IPR011990">
    <property type="entry name" value="TPR-like_helical_dom_sf"/>
</dbReference>
<dbReference type="eggNOG" id="COG0457">
    <property type="taxonomic scope" value="Bacteria"/>
</dbReference>
<accession>Q1MQX6</accession>